<organism evidence="6 7">
    <name type="scientific">Streptomyces milbemycinicus</name>
    <dbReference type="NCBI Taxonomy" id="476552"/>
    <lineage>
        <taxon>Bacteria</taxon>
        <taxon>Bacillati</taxon>
        <taxon>Actinomycetota</taxon>
        <taxon>Actinomycetes</taxon>
        <taxon>Kitasatosporales</taxon>
        <taxon>Streptomycetaceae</taxon>
        <taxon>Streptomyces</taxon>
    </lineage>
</organism>
<keyword evidence="3" id="KW-0804">Transcription</keyword>
<feature type="domain" description="HTH lacI-type" evidence="5">
    <location>
        <begin position="24"/>
        <end position="78"/>
    </location>
</feature>
<gene>
    <name evidence="6" type="ORF">ACI2L5_49925</name>
</gene>
<sequence length="346" mass="36169">MPDSSTPPRSASGAGPRPRTGRGPGMHDVARAAGVSQKTVSRVVNGEPHVSDDVRVRVQQAIDALGYRPNTAARALIRGRYGRLGVVSVGVELYGPSAQLVALQRVARSRGYAVASEAVADSVPDGQAEAIDSLLAQGVDGIVVLNPVGDGAPISEVGDVPVVSLALAREDGIAPARAATEHLLALGHHTVWHLPGPQEWWSARDRLQGWRDALAAAGAPEPPLPEAGDWTAASGYAAGIELARVRGLTAVFAANDDMAIGAMRAFAEAGLDVPGQVSVMGYDDIPLAAYVTPQLSTVKQDFPAVAERAVDLLLTRIEHHPDPPAVARIPVQLVLRESTARPLARH</sequence>
<dbReference type="RefSeq" id="WP_404749052.1">
    <property type="nucleotide sequence ID" value="NZ_JBJDQH010000035.1"/>
</dbReference>
<evidence type="ECO:0000256" key="3">
    <source>
        <dbReference type="ARBA" id="ARBA00023163"/>
    </source>
</evidence>
<keyword evidence="7" id="KW-1185">Reference proteome</keyword>
<dbReference type="Gene3D" id="1.10.260.40">
    <property type="entry name" value="lambda repressor-like DNA-binding domains"/>
    <property type="match status" value="1"/>
</dbReference>
<dbReference type="InterPro" id="IPR028082">
    <property type="entry name" value="Peripla_BP_I"/>
</dbReference>
<evidence type="ECO:0000256" key="1">
    <source>
        <dbReference type="ARBA" id="ARBA00023015"/>
    </source>
</evidence>
<evidence type="ECO:0000259" key="5">
    <source>
        <dbReference type="PROSITE" id="PS50932"/>
    </source>
</evidence>
<comment type="caution">
    <text evidence="6">The sequence shown here is derived from an EMBL/GenBank/DDBJ whole genome shotgun (WGS) entry which is preliminary data.</text>
</comment>
<evidence type="ECO:0000313" key="7">
    <source>
        <dbReference type="Proteomes" id="UP001620295"/>
    </source>
</evidence>
<dbReference type="CDD" id="cd01392">
    <property type="entry name" value="HTH_LacI"/>
    <property type="match status" value="1"/>
</dbReference>
<dbReference type="PANTHER" id="PTHR30146">
    <property type="entry name" value="LACI-RELATED TRANSCRIPTIONAL REPRESSOR"/>
    <property type="match status" value="1"/>
</dbReference>
<dbReference type="CDD" id="cd01574">
    <property type="entry name" value="PBP1_LacI"/>
    <property type="match status" value="1"/>
</dbReference>
<dbReference type="EMBL" id="JBJDQH010000035">
    <property type="protein sequence ID" value="MFK4272925.1"/>
    <property type="molecule type" value="Genomic_DNA"/>
</dbReference>
<name>A0ABW8M6K0_9ACTN</name>
<dbReference type="SUPFAM" id="SSF47413">
    <property type="entry name" value="lambda repressor-like DNA-binding domains"/>
    <property type="match status" value="1"/>
</dbReference>
<dbReference type="Pfam" id="PF13377">
    <property type="entry name" value="Peripla_BP_3"/>
    <property type="match status" value="1"/>
</dbReference>
<dbReference type="Proteomes" id="UP001620295">
    <property type="component" value="Unassembled WGS sequence"/>
</dbReference>
<dbReference type="Pfam" id="PF00356">
    <property type="entry name" value="LacI"/>
    <property type="match status" value="1"/>
</dbReference>
<evidence type="ECO:0000313" key="6">
    <source>
        <dbReference type="EMBL" id="MFK4272925.1"/>
    </source>
</evidence>
<evidence type="ECO:0000256" key="4">
    <source>
        <dbReference type="SAM" id="MobiDB-lite"/>
    </source>
</evidence>
<reference evidence="6 7" key="1">
    <citation type="submission" date="2024-11" db="EMBL/GenBank/DDBJ databases">
        <title>The Natural Products Discovery Center: Release of the First 8490 Sequenced Strains for Exploring Actinobacteria Biosynthetic Diversity.</title>
        <authorList>
            <person name="Kalkreuter E."/>
            <person name="Kautsar S.A."/>
            <person name="Yang D."/>
            <person name="Bader C.D."/>
            <person name="Teijaro C.N."/>
            <person name="Fluegel L."/>
            <person name="Davis C.M."/>
            <person name="Simpson J.R."/>
            <person name="Lauterbach L."/>
            <person name="Steele A.D."/>
            <person name="Gui C."/>
            <person name="Meng S."/>
            <person name="Li G."/>
            <person name="Viehrig K."/>
            <person name="Ye F."/>
            <person name="Su P."/>
            <person name="Kiefer A.F."/>
            <person name="Nichols A."/>
            <person name="Cepeda A.J."/>
            <person name="Yan W."/>
            <person name="Fan B."/>
            <person name="Jiang Y."/>
            <person name="Adhikari A."/>
            <person name="Zheng C.-J."/>
            <person name="Schuster L."/>
            <person name="Cowan T.M."/>
            <person name="Smanski M.J."/>
            <person name="Chevrette M.G."/>
            <person name="De Carvalho L.P.S."/>
            <person name="Shen B."/>
        </authorList>
    </citation>
    <scope>NUCLEOTIDE SEQUENCE [LARGE SCALE GENOMIC DNA]</scope>
    <source>
        <strain evidence="6 7">NPDC020863</strain>
    </source>
</reference>
<proteinExistence type="predicted"/>
<dbReference type="SMART" id="SM00354">
    <property type="entry name" value="HTH_LACI"/>
    <property type="match status" value="1"/>
</dbReference>
<dbReference type="PROSITE" id="PS50932">
    <property type="entry name" value="HTH_LACI_2"/>
    <property type="match status" value="1"/>
</dbReference>
<evidence type="ECO:0000256" key="2">
    <source>
        <dbReference type="ARBA" id="ARBA00023125"/>
    </source>
</evidence>
<keyword evidence="2 6" id="KW-0238">DNA-binding</keyword>
<dbReference type="PANTHER" id="PTHR30146:SF109">
    <property type="entry name" value="HTH-TYPE TRANSCRIPTIONAL REGULATOR GALS"/>
    <property type="match status" value="1"/>
</dbReference>
<protein>
    <submittedName>
        <fullName evidence="6">LacI family DNA-binding transcriptional regulator</fullName>
    </submittedName>
</protein>
<dbReference type="InterPro" id="IPR010982">
    <property type="entry name" value="Lambda_DNA-bd_dom_sf"/>
</dbReference>
<accession>A0ABW8M6K0</accession>
<dbReference type="PROSITE" id="PS00356">
    <property type="entry name" value="HTH_LACI_1"/>
    <property type="match status" value="1"/>
</dbReference>
<dbReference type="InterPro" id="IPR000843">
    <property type="entry name" value="HTH_LacI"/>
</dbReference>
<dbReference type="InterPro" id="IPR046335">
    <property type="entry name" value="LacI/GalR-like_sensor"/>
</dbReference>
<feature type="region of interest" description="Disordered" evidence="4">
    <location>
        <begin position="1"/>
        <end position="28"/>
    </location>
</feature>
<dbReference type="Gene3D" id="3.40.50.2300">
    <property type="match status" value="2"/>
</dbReference>
<keyword evidence="1" id="KW-0805">Transcription regulation</keyword>
<dbReference type="SUPFAM" id="SSF53822">
    <property type="entry name" value="Periplasmic binding protein-like I"/>
    <property type="match status" value="1"/>
</dbReference>
<dbReference type="GO" id="GO:0003677">
    <property type="term" value="F:DNA binding"/>
    <property type="evidence" value="ECO:0007669"/>
    <property type="project" value="UniProtKB-KW"/>
</dbReference>